<dbReference type="InterPro" id="IPR011009">
    <property type="entry name" value="Kinase-like_dom_sf"/>
</dbReference>
<dbReference type="InterPro" id="IPR017441">
    <property type="entry name" value="Protein_kinase_ATP_BS"/>
</dbReference>
<evidence type="ECO:0000256" key="8">
    <source>
        <dbReference type="PROSITE-ProRule" id="PRU10141"/>
    </source>
</evidence>
<dbReference type="InterPro" id="IPR000980">
    <property type="entry name" value="SH2"/>
</dbReference>
<evidence type="ECO:0000256" key="4">
    <source>
        <dbReference type="ARBA" id="ARBA00022840"/>
    </source>
</evidence>
<gene>
    <name evidence="12" type="ORF">MENT_LOCUS48305</name>
</gene>
<comment type="catalytic activity">
    <reaction evidence="6 9">
        <text>L-tyrosyl-[protein] + ATP = O-phospho-L-tyrosyl-[protein] + ADP + H(+)</text>
        <dbReference type="Rhea" id="RHEA:10596"/>
        <dbReference type="Rhea" id="RHEA-COMP:10136"/>
        <dbReference type="Rhea" id="RHEA-COMP:20101"/>
        <dbReference type="ChEBI" id="CHEBI:15378"/>
        <dbReference type="ChEBI" id="CHEBI:30616"/>
        <dbReference type="ChEBI" id="CHEBI:46858"/>
        <dbReference type="ChEBI" id="CHEBI:61978"/>
        <dbReference type="ChEBI" id="CHEBI:456216"/>
        <dbReference type="EC" id="2.7.10.2"/>
    </reaction>
</comment>
<dbReference type="SUPFAM" id="SSF55550">
    <property type="entry name" value="SH2 domain"/>
    <property type="match status" value="1"/>
</dbReference>
<dbReference type="OrthoDB" id="346907at2759"/>
<feature type="domain" description="SH2" evidence="10">
    <location>
        <begin position="18"/>
        <end position="104"/>
    </location>
</feature>
<keyword evidence="2 8" id="KW-0547">Nucleotide-binding</keyword>
<dbReference type="EC" id="2.7.10.2" evidence="9"/>
<dbReference type="PROSITE" id="PS50011">
    <property type="entry name" value="PROTEIN_KINASE_DOM"/>
    <property type="match status" value="1"/>
</dbReference>
<dbReference type="PROSITE" id="PS00109">
    <property type="entry name" value="PROTEIN_KINASE_TYR"/>
    <property type="match status" value="1"/>
</dbReference>
<keyword evidence="4 8" id="KW-0067">ATP-binding</keyword>
<dbReference type="InterPro" id="IPR020635">
    <property type="entry name" value="Tyr_kinase_cat_dom"/>
</dbReference>
<dbReference type="Pfam" id="PF07714">
    <property type="entry name" value="PK_Tyr_Ser-Thr"/>
    <property type="match status" value="1"/>
</dbReference>
<dbReference type="InterPro" id="IPR001245">
    <property type="entry name" value="Ser-Thr/Tyr_kinase_cat_dom"/>
</dbReference>
<reference evidence="12 13" key="1">
    <citation type="submission" date="2020-08" db="EMBL/GenBank/DDBJ databases">
        <authorList>
            <person name="Koutsovoulos G."/>
            <person name="Danchin GJ E."/>
        </authorList>
    </citation>
    <scope>NUCLEOTIDE SEQUENCE [LARGE SCALE GENOMIC DNA]</scope>
</reference>
<dbReference type="PANTHER" id="PTHR24418">
    <property type="entry name" value="TYROSINE-PROTEIN KINASE"/>
    <property type="match status" value="1"/>
</dbReference>
<dbReference type="SMART" id="SM00219">
    <property type="entry name" value="TyrKc"/>
    <property type="match status" value="1"/>
</dbReference>
<dbReference type="PRINTS" id="PR00401">
    <property type="entry name" value="SH2DOMAIN"/>
</dbReference>
<dbReference type="Pfam" id="PF00017">
    <property type="entry name" value="SH2"/>
    <property type="match status" value="1"/>
</dbReference>
<dbReference type="GO" id="GO:0004715">
    <property type="term" value="F:non-membrane spanning protein tyrosine kinase activity"/>
    <property type="evidence" value="ECO:0007669"/>
    <property type="project" value="UniProtKB-EC"/>
</dbReference>
<feature type="domain" description="Protein kinase" evidence="11">
    <location>
        <begin position="130"/>
        <end position="379"/>
    </location>
</feature>
<keyword evidence="7" id="KW-0727">SH2 domain</keyword>
<evidence type="ECO:0000256" key="3">
    <source>
        <dbReference type="ARBA" id="ARBA00022777"/>
    </source>
</evidence>
<dbReference type="Gene3D" id="3.30.200.20">
    <property type="entry name" value="Phosphorylase Kinase, domain 1"/>
    <property type="match status" value="1"/>
</dbReference>
<sequence length="390" mass="44611">MNHSNLINLDPVDSQAQWFHKSLSREETEKRLRPCSNGTFLIRRSENYPGDFTLCVAHNYKVEHYRIYIVNGLFTCDKEDITKEMPMAFVTDLFLLYFVNLQNMFMNPNFFEERRAEFARAGVLLSINELRLGSVIGHGEFGDVLSGTYRGRKIAVKTLKDGMGYELLIEARFMIGLDHNKLVALIGVVMVEDTKEVFMLTEFMANGNLVDFLRSRGRQQVEREQLLHFAIDVAEGMAYIEARRFVHRDLAARNILLDDRLIAKISDFGLAQAAQEPAKDSAKGKFPIKWSAPEALRHNLFTNKSDVWSFGILLWEVYSFGRVPYPRIPIQDVLRLVEKGYKLEPPEGTPAFIVDLMRDCWLLSPTARPTFAEILNILTEECDIGGENGS</sequence>
<dbReference type="SMART" id="SM00252">
    <property type="entry name" value="SH2"/>
    <property type="match status" value="1"/>
</dbReference>
<comment type="caution">
    <text evidence="12">The sequence shown here is derived from an EMBL/GenBank/DDBJ whole genome shotgun (WGS) entry which is preliminary data.</text>
</comment>
<dbReference type="PROSITE" id="PS00107">
    <property type="entry name" value="PROTEIN_KINASE_ATP"/>
    <property type="match status" value="1"/>
</dbReference>
<evidence type="ECO:0000256" key="5">
    <source>
        <dbReference type="ARBA" id="ARBA00023137"/>
    </source>
</evidence>
<dbReference type="FunFam" id="1.10.510.10:FF:000554">
    <property type="entry name" value="Predicted protein"/>
    <property type="match status" value="1"/>
</dbReference>
<evidence type="ECO:0000259" key="10">
    <source>
        <dbReference type="PROSITE" id="PS50001"/>
    </source>
</evidence>
<proteinExistence type="inferred from homology"/>
<dbReference type="Gene3D" id="3.30.505.10">
    <property type="entry name" value="SH2 domain"/>
    <property type="match status" value="1"/>
</dbReference>
<dbReference type="EMBL" id="CAJEWN010001190">
    <property type="protein sequence ID" value="CAD2195235.1"/>
    <property type="molecule type" value="Genomic_DNA"/>
</dbReference>
<evidence type="ECO:0000259" key="11">
    <source>
        <dbReference type="PROSITE" id="PS50011"/>
    </source>
</evidence>
<evidence type="ECO:0000256" key="7">
    <source>
        <dbReference type="PROSITE-ProRule" id="PRU00191"/>
    </source>
</evidence>
<dbReference type="SUPFAM" id="SSF56112">
    <property type="entry name" value="Protein kinase-like (PK-like)"/>
    <property type="match status" value="1"/>
</dbReference>
<feature type="binding site" evidence="8">
    <location>
        <position position="157"/>
    </location>
    <ligand>
        <name>ATP</name>
        <dbReference type="ChEBI" id="CHEBI:30616"/>
    </ligand>
</feature>
<dbReference type="AlphaFoldDB" id="A0A6V7X7T4"/>
<keyword evidence="3 9" id="KW-0418">Kinase</keyword>
<keyword evidence="1 9" id="KW-0808">Transferase</keyword>
<dbReference type="InterPro" id="IPR000719">
    <property type="entry name" value="Prot_kinase_dom"/>
</dbReference>
<dbReference type="InterPro" id="IPR050198">
    <property type="entry name" value="Non-receptor_tyrosine_kinases"/>
</dbReference>
<evidence type="ECO:0000313" key="13">
    <source>
        <dbReference type="Proteomes" id="UP000580250"/>
    </source>
</evidence>
<dbReference type="InterPro" id="IPR036860">
    <property type="entry name" value="SH2_dom_sf"/>
</dbReference>
<protein>
    <recommendedName>
        <fullName evidence="9">Tyrosine-protein kinase</fullName>
        <ecNumber evidence="9">2.7.10.2</ecNumber>
    </recommendedName>
</protein>
<dbReference type="Gene3D" id="1.10.510.10">
    <property type="entry name" value="Transferase(Phosphotransferase) domain 1"/>
    <property type="match status" value="1"/>
</dbReference>
<evidence type="ECO:0000256" key="2">
    <source>
        <dbReference type="ARBA" id="ARBA00022741"/>
    </source>
</evidence>
<dbReference type="PROSITE" id="PS50001">
    <property type="entry name" value="SH2"/>
    <property type="match status" value="1"/>
</dbReference>
<accession>A0A6V7X7T4</accession>
<organism evidence="12 13">
    <name type="scientific">Meloidogyne enterolobii</name>
    <name type="common">Root-knot nematode worm</name>
    <name type="synonym">Meloidogyne mayaguensis</name>
    <dbReference type="NCBI Taxonomy" id="390850"/>
    <lineage>
        <taxon>Eukaryota</taxon>
        <taxon>Metazoa</taxon>
        <taxon>Ecdysozoa</taxon>
        <taxon>Nematoda</taxon>
        <taxon>Chromadorea</taxon>
        <taxon>Rhabditida</taxon>
        <taxon>Tylenchina</taxon>
        <taxon>Tylenchomorpha</taxon>
        <taxon>Tylenchoidea</taxon>
        <taxon>Meloidogynidae</taxon>
        <taxon>Meloidogyninae</taxon>
        <taxon>Meloidogyne</taxon>
    </lineage>
</organism>
<dbReference type="GO" id="GO:0005524">
    <property type="term" value="F:ATP binding"/>
    <property type="evidence" value="ECO:0007669"/>
    <property type="project" value="UniProtKB-UniRule"/>
</dbReference>
<keyword evidence="5 9" id="KW-0829">Tyrosine-protein kinase</keyword>
<dbReference type="PRINTS" id="PR00109">
    <property type="entry name" value="TYRKINASE"/>
</dbReference>
<evidence type="ECO:0000256" key="6">
    <source>
        <dbReference type="ARBA" id="ARBA00051245"/>
    </source>
</evidence>
<evidence type="ECO:0000313" key="12">
    <source>
        <dbReference type="EMBL" id="CAD2195235.1"/>
    </source>
</evidence>
<evidence type="ECO:0000256" key="1">
    <source>
        <dbReference type="ARBA" id="ARBA00022679"/>
    </source>
</evidence>
<name>A0A6V7X7T4_MELEN</name>
<comment type="similarity">
    <text evidence="9">Belongs to the protein kinase superfamily. Tyr protein kinase family.</text>
</comment>
<dbReference type="Proteomes" id="UP000580250">
    <property type="component" value="Unassembled WGS sequence"/>
</dbReference>
<evidence type="ECO:0000256" key="9">
    <source>
        <dbReference type="RuleBase" id="RU362096"/>
    </source>
</evidence>
<dbReference type="InterPro" id="IPR008266">
    <property type="entry name" value="Tyr_kinase_AS"/>
</dbReference>